<evidence type="ECO:0000313" key="2">
    <source>
        <dbReference type="EMBL" id="MCW1883402.1"/>
    </source>
</evidence>
<name>A0ABT3FIX4_9BACT</name>
<dbReference type="RefSeq" id="WP_264499363.1">
    <property type="nucleotide sequence ID" value="NZ_JAPDDS010000001.1"/>
</dbReference>
<evidence type="ECO:0000256" key="1">
    <source>
        <dbReference type="SAM" id="SignalP"/>
    </source>
</evidence>
<protein>
    <submittedName>
        <fullName evidence="2">Uncharacterized protein</fullName>
    </submittedName>
</protein>
<comment type="caution">
    <text evidence="2">The sequence shown here is derived from an EMBL/GenBank/DDBJ whole genome shotgun (WGS) entry which is preliminary data.</text>
</comment>
<reference evidence="2 3" key="1">
    <citation type="submission" date="2022-10" db="EMBL/GenBank/DDBJ databases">
        <title>Luteolibacter flavescens strain MCCC 1K03193, whole genome shotgun sequencing project.</title>
        <authorList>
            <person name="Zhao G."/>
            <person name="Shen L."/>
        </authorList>
    </citation>
    <scope>NUCLEOTIDE SEQUENCE [LARGE SCALE GENOMIC DNA]</scope>
    <source>
        <strain evidence="2 3">MCCC 1K03193</strain>
    </source>
</reference>
<organism evidence="2 3">
    <name type="scientific">Luteolibacter flavescens</name>
    <dbReference type="NCBI Taxonomy" id="1859460"/>
    <lineage>
        <taxon>Bacteria</taxon>
        <taxon>Pseudomonadati</taxon>
        <taxon>Verrucomicrobiota</taxon>
        <taxon>Verrucomicrobiia</taxon>
        <taxon>Verrucomicrobiales</taxon>
        <taxon>Verrucomicrobiaceae</taxon>
        <taxon>Luteolibacter</taxon>
    </lineage>
</organism>
<gene>
    <name evidence="2" type="ORF">OKA04_01595</name>
</gene>
<feature type="signal peptide" evidence="1">
    <location>
        <begin position="1"/>
        <end position="27"/>
    </location>
</feature>
<proteinExistence type="predicted"/>
<accession>A0ABT3FIX4</accession>
<dbReference type="Proteomes" id="UP001207930">
    <property type="component" value="Unassembled WGS sequence"/>
</dbReference>
<feature type="chain" id="PRO_5047215540" evidence="1">
    <location>
        <begin position="28"/>
        <end position="200"/>
    </location>
</feature>
<evidence type="ECO:0000313" key="3">
    <source>
        <dbReference type="Proteomes" id="UP001207930"/>
    </source>
</evidence>
<dbReference type="EMBL" id="JAPDDS010000001">
    <property type="protein sequence ID" value="MCW1883402.1"/>
    <property type="molecule type" value="Genomic_DNA"/>
</dbReference>
<sequence>MLALFKVSNILSAWGSVLLCLTSFAAAHEDTILEVSGDKLTGLPEKYVSSSIDFEKNELLIGGNRLKLPAIFARVLKSKRTINEEGQVLFEAGVVWRLEISASWYHDKSYEGSLPDYLLLSFHPRNKDYHFKVFVNLEKPEVVGTEVILTVFSKDDGDVWVGSEVPDGLRSAKEILVVDDSTKSLLDRLEDRRPDEKQEK</sequence>
<keyword evidence="1" id="KW-0732">Signal</keyword>
<keyword evidence="3" id="KW-1185">Reference proteome</keyword>